<sequence>MMKFNFDVTVSGNRLIEIPICHYDYVNITNNTGFDFSLFNGNSNQIIDLIGFIPPYTVLSLPHSKLVNTVNVVWNGLSTFTSQRCSLYYTIDSLGWGGNLNPPALAPAVIFSPHIFEGIRPSRQPEVFNLALPITNTEYLISLGFTSNFTCYLEENDVPYRVSYIAGRVAGLIRPYILLPAGVRYSETNIQEFITLHVAVGVVPRNFTVIKWS</sequence>
<dbReference type="EMBL" id="QLTW01000064">
    <property type="protein sequence ID" value="MBT9145245.1"/>
    <property type="molecule type" value="Genomic_DNA"/>
</dbReference>
<evidence type="ECO:0000313" key="2">
    <source>
        <dbReference type="Proteomes" id="UP000811545"/>
    </source>
</evidence>
<name>A0A9E2F6D2_PSYF1</name>
<organism evidence="1 2">
    <name type="scientific">Psychracetigena formicireducens</name>
    <dbReference type="NCBI Taxonomy" id="2986056"/>
    <lineage>
        <taxon>Bacteria</taxon>
        <taxon>Bacillati</taxon>
        <taxon>Candidatus Lithacetigenota</taxon>
        <taxon>Candidatus Psychracetigena</taxon>
    </lineage>
</organism>
<comment type="caution">
    <text evidence="1">The sequence shown here is derived from an EMBL/GenBank/DDBJ whole genome shotgun (WGS) entry which is preliminary data.</text>
</comment>
<evidence type="ECO:0000313" key="1">
    <source>
        <dbReference type="EMBL" id="MBT9145245.1"/>
    </source>
</evidence>
<proteinExistence type="predicted"/>
<dbReference type="AlphaFoldDB" id="A0A9E2F6D2"/>
<gene>
    <name evidence="1" type="ORF">DDT42_01115</name>
</gene>
<protein>
    <submittedName>
        <fullName evidence="1">Uncharacterized protein</fullName>
    </submittedName>
</protein>
<reference evidence="1 2" key="1">
    <citation type="journal article" date="2021" name="bioRxiv">
        <title>Unique metabolic strategies in Hadean analogues reveal hints for primordial physiology.</title>
        <authorList>
            <person name="Nobu M.K."/>
            <person name="Nakai R."/>
            <person name="Tamazawa S."/>
            <person name="Mori H."/>
            <person name="Toyoda A."/>
            <person name="Ijiri A."/>
            <person name="Suzuki S."/>
            <person name="Kurokawa K."/>
            <person name="Kamagata Y."/>
            <person name="Tamaki H."/>
        </authorList>
    </citation>
    <scope>NUCLEOTIDE SEQUENCE [LARGE SCALE GENOMIC DNA]</scope>
    <source>
        <strain evidence="1">BS525</strain>
    </source>
</reference>
<dbReference type="Proteomes" id="UP000811545">
    <property type="component" value="Unassembled WGS sequence"/>
</dbReference>
<accession>A0A9E2F6D2</accession>